<accession>A0A398CYM5</accession>
<dbReference type="PANTHER" id="PTHR34265">
    <property type="entry name" value="TYPE III PANTOTHENATE KINASE"/>
    <property type="match status" value="1"/>
</dbReference>
<feature type="active site" description="Proton acceptor" evidence="16">
    <location>
        <position position="109"/>
    </location>
</feature>
<dbReference type="NCBIfam" id="NF009848">
    <property type="entry name" value="PRK13318.1-6"/>
    <property type="match status" value="1"/>
</dbReference>
<dbReference type="CDD" id="cd24015">
    <property type="entry name" value="ASKHA_NBD_PanK-III"/>
    <property type="match status" value="1"/>
</dbReference>
<evidence type="ECO:0000256" key="4">
    <source>
        <dbReference type="ARBA" id="ARBA00005225"/>
    </source>
</evidence>
<dbReference type="HAMAP" id="MF_01274">
    <property type="entry name" value="Pantothen_kinase_3"/>
    <property type="match status" value="1"/>
</dbReference>
<keyword evidence="12 16" id="KW-0630">Potassium</keyword>
<dbReference type="AlphaFoldDB" id="A0A398CYM5"/>
<evidence type="ECO:0000256" key="9">
    <source>
        <dbReference type="ARBA" id="ARBA00022741"/>
    </source>
</evidence>
<dbReference type="OrthoDB" id="9804707at2"/>
<dbReference type="UniPathway" id="UPA00241">
    <property type="reaction ID" value="UER00352"/>
</dbReference>
<keyword evidence="16" id="KW-0479">Metal-binding</keyword>
<evidence type="ECO:0000256" key="13">
    <source>
        <dbReference type="ARBA" id="ARBA00022993"/>
    </source>
</evidence>
<organism evidence="17 18">
    <name type="scientific">Candidatus Cryosericum terrychapinii</name>
    <dbReference type="NCBI Taxonomy" id="2290919"/>
    <lineage>
        <taxon>Bacteria</taxon>
        <taxon>Pseudomonadati</taxon>
        <taxon>Caldisericota/Cryosericota group</taxon>
        <taxon>Candidatus Cryosericota</taxon>
        <taxon>Candidatus Cryosericia</taxon>
        <taxon>Candidatus Cryosericales</taxon>
        <taxon>Candidatus Cryosericaceae</taxon>
        <taxon>Candidatus Cryosericum</taxon>
    </lineage>
</organism>
<evidence type="ECO:0000256" key="3">
    <source>
        <dbReference type="ARBA" id="ARBA00004496"/>
    </source>
</evidence>
<dbReference type="GO" id="GO:0005737">
    <property type="term" value="C:cytoplasm"/>
    <property type="evidence" value="ECO:0007669"/>
    <property type="project" value="UniProtKB-SubCell"/>
</dbReference>
<dbReference type="Pfam" id="PF03309">
    <property type="entry name" value="Pan_kinase"/>
    <property type="match status" value="1"/>
</dbReference>
<comment type="cofactor">
    <cofactor evidence="2">
        <name>K(+)</name>
        <dbReference type="ChEBI" id="CHEBI:29103"/>
    </cofactor>
</comment>
<feature type="binding site" evidence="16">
    <location>
        <position position="184"/>
    </location>
    <ligand>
        <name>substrate</name>
    </ligand>
</feature>
<name>A0A398CYM5_9BACT</name>
<dbReference type="Gene3D" id="3.30.420.40">
    <property type="match status" value="2"/>
</dbReference>
<protein>
    <recommendedName>
        <fullName evidence="15 16">Type III pantothenate kinase</fullName>
        <ecNumber evidence="6 16">2.7.1.33</ecNumber>
    </recommendedName>
    <alternativeName>
        <fullName evidence="16">PanK-III</fullName>
    </alternativeName>
    <alternativeName>
        <fullName evidence="16">Pantothenic acid kinase</fullName>
    </alternativeName>
</protein>
<keyword evidence="11 16" id="KW-0067">ATP-binding</keyword>
<feature type="binding site" evidence="16">
    <location>
        <begin position="6"/>
        <end position="13"/>
    </location>
    <ligand>
        <name>ATP</name>
        <dbReference type="ChEBI" id="CHEBI:30616"/>
    </ligand>
</feature>
<dbReference type="GO" id="GO:0015937">
    <property type="term" value="P:coenzyme A biosynthetic process"/>
    <property type="evidence" value="ECO:0007669"/>
    <property type="project" value="UniProtKB-UniRule"/>
</dbReference>
<sequence>MLLAIDVGNTNIVCGLFDGTVLRDSWRLTTDRGKTADEYSVFIRSLFQFSDVQLGDVESVVLASVVPPLTPIMRRLVDRMFHVQPLVISTALNTNITWEVESPSEMGADRIADCVGGYMKYGGPCIIIDLGTATTFNFVSGDGRYLGGSIAPGLLNSSESLFTKTAKLPRIELERPATSLGIDTITQMQVGVVWGMVFMVDGMIQRIRRDAGCPDARVILTGGLSSVVVPGLQTTCVHDPNLTLDGLRILFELNRNRTE</sequence>
<comment type="cofactor">
    <cofactor evidence="16">
        <name>NH4(+)</name>
        <dbReference type="ChEBI" id="CHEBI:28938"/>
    </cofactor>
    <cofactor evidence="16">
        <name>K(+)</name>
        <dbReference type="ChEBI" id="CHEBI:29103"/>
    </cofactor>
    <text evidence="16">A monovalent cation. Ammonium or potassium.</text>
</comment>
<evidence type="ECO:0000313" key="17">
    <source>
        <dbReference type="EMBL" id="RIE06359.1"/>
    </source>
</evidence>
<evidence type="ECO:0000256" key="5">
    <source>
        <dbReference type="ARBA" id="ARBA00011738"/>
    </source>
</evidence>
<reference evidence="17 18" key="1">
    <citation type="submission" date="2018-09" db="EMBL/GenBank/DDBJ databases">
        <title>Discovery and Ecogenomic Context for Candidatus Cryosericales, a Global Caldiserica Order Active in Thawing Permafrost.</title>
        <authorList>
            <person name="Martinez M.A."/>
            <person name="Woodcroft B.J."/>
            <person name="Ignacio Espinoza J.C."/>
            <person name="Zayed A."/>
            <person name="Singleton C.M."/>
            <person name="Boyd J."/>
            <person name="Li Y.-F."/>
            <person name="Purvine S."/>
            <person name="Maughan H."/>
            <person name="Hodgkins S.B."/>
            <person name="Anderson D."/>
            <person name="Sederholm M."/>
            <person name="Temperton B."/>
            <person name="Saleska S.R."/>
            <person name="Tyson G.W."/>
            <person name="Rich V.I."/>
        </authorList>
    </citation>
    <scope>NUCLEOTIDE SEQUENCE [LARGE SCALE GENOMIC DNA]</scope>
    <source>
        <strain evidence="17 18">SMC7</strain>
    </source>
</reference>
<dbReference type="SUPFAM" id="SSF53067">
    <property type="entry name" value="Actin-like ATPase domain"/>
    <property type="match status" value="2"/>
</dbReference>
<keyword evidence="7 16" id="KW-0963">Cytoplasm</keyword>
<dbReference type="PANTHER" id="PTHR34265:SF1">
    <property type="entry name" value="TYPE III PANTOTHENATE KINASE"/>
    <property type="match status" value="1"/>
</dbReference>
<dbReference type="EC" id="2.7.1.33" evidence="6 16"/>
<dbReference type="GO" id="GO:0004594">
    <property type="term" value="F:pantothenate kinase activity"/>
    <property type="evidence" value="ECO:0007669"/>
    <property type="project" value="UniProtKB-UniRule"/>
</dbReference>
<proteinExistence type="inferred from homology"/>
<comment type="caution">
    <text evidence="16">Lacks conserved residue(s) required for the propagation of feature annotation.</text>
</comment>
<dbReference type="Proteomes" id="UP000266328">
    <property type="component" value="Unassembled WGS sequence"/>
</dbReference>
<evidence type="ECO:0000256" key="15">
    <source>
        <dbReference type="ARBA" id="ARBA00040883"/>
    </source>
</evidence>
<comment type="caution">
    <text evidence="17">The sequence shown here is derived from an EMBL/GenBank/DDBJ whole genome shotgun (WGS) entry which is preliminary data.</text>
</comment>
<evidence type="ECO:0000256" key="12">
    <source>
        <dbReference type="ARBA" id="ARBA00022958"/>
    </source>
</evidence>
<evidence type="ECO:0000256" key="1">
    <source>
        <dbReference type="ARBA" id="ARBA00001206"/>
    </source>
</evidence>
<dbReference type="NCBIfam" id="NF009855">
    <property type="entry name" value="PRK13321.1"/>
    <property type="match status" value="1"/>
</dbReference>
<dbReference type="NCBIfam" id="TIGR00671">
    <property type="entry name" value="baf"/>
    <property type="match status" value="1"/>
</dbReference>
<keyword evidence="10 16" id="KW-0418">Kinase</keyword>
<dbReference type="EMBL" id="QXIS01000014">
    <property type="protein sequence ID" value="RIE06359.1"/>
    <property type="molecule type" value="Genomic_DNA"/>
</dbReference>
<comment type="subcellular location">
    <subcellularLocation>
        <location evidence="3 16">Cytoplasm</location>
    </subcellularLocation>
</comment>
<evidence type="ECO:0000256" key="2">
    <source>
        <dbReference type="ARBA" id="ARBA00001958"/>
    </source>
</evidence>
<evidence type="ECO:0000256" key="8">
    <source>
        <dbReference type="ARBA" id="ARBA00022679"/>
    </source>
</evidence>
<keyword evidence="18" id="KW-1185">Reference proteome</keyword>
<evidence type="ECO:0000313" key="18">
    <source>
        <dbReference type="Proteomes" id="UP000266328"/>
    </source>
</evidence>
<dbReference type="InterPro" id="IPR004619">
    <property type="entry name" value="Type_III_PanK"/>
</dbReference>
<feature type="binding site" evidence="16">
    <location>
        <position position="129"/>
    </location>
    <ligand>
        <name>K(+)</name>
        <dbReference type="ChEBI" id="CHEBI:29103"/>
    </ligand>
</feature>
<feature type="binding site" evidence="16">
    <location>
        <position position="132"/>
    </location>
    <ligand>
        <name>ATP</name>
        <dbReference type="ChEBI" id="CHEBI:30616"/>
    </ligand>
</feature>
<comment type="subunit">
    <text evidence="5 16">Homodimer.</text>
</comment>
<evidence type="ECO:0000256" key="14">
    <source>
        <dbReference type="ARBA" id="ARBA00038036"/>
    </source>
</evidence>
<dbReference type="InterPro" id="IPR043129">
    <property type="entry name" value="ATPase_NBD"/>
</dbReference>
<evidence type="ECO:0000256" key="10">
    <source>
        <dbReference type="ARBA" id="ARBA00022777"/>
    </source>
</evidence>
<evidence type="ECO:0000256" key="6">
    <source>
        <dbReference type="ARBA" id="ARBA00012102"/>
    </source>
</evidence>
<keyword evidence="9 16" id="KW-0547">Nucleotide-binding</keyword>
<dbReference type="RefSeq" id="WP_119088803.1">
    <property type="nucleotide sequence ID" value="NZ_QXIS01000014.1"/>
</dbReference>
<evidence type="ECO:0000256" key="16">
    <source>
        <dbReference type="HAMAP-Rule" id="MF_01274"/>
    </source>
</evidence>
<comment type="pathway">
    <text evidence="4 16">Cofactor biosynthesis; coenzyme A biosynthesis; CoA from (R)-pantothenate: step 1/5.</text>
</comment>
<evidence type="ECO:0000256" key="7">
    <source>
        <dbReference type="ARBA" id="ARBA00022490"/>
    </source>
</evidence>
<evidence type="ECO:0000256" key="11">
    <source>
        <dbReference type="ARBA" id="ARBA00022840"/>
    </source>
</evidence>
<comment type="similarity">
    <text evidence="14 16">Belongs to the type III pantothenate kinase family.</text>
</comment>
<feature type="binding site" evidence="16">
    <location>
        <begin position="107"/>
        <end position="110"/>
    </location>
    <ligand>
        <name>substrate</name>
    </ligand>
</feature>
<keyword evidence="8 16" id="KW-0808">Transferase</keyword>
<keyword evidence="13 16" id="KW-0173">Coenzyme A biosynthesis</keyword>
<comment type="function">
    <text evidence="16">Catalyzes the phosphorylation of pantothenate (Pan), the first step in CoA biosynthesis.</text>
</comment>
<dbReference type="GO" id="GO:0046872">
    <property type="term" value="F:metal ion binding"/>
    <property type="evidence" value="ECO:0007669"/>
    <property type="project" value="UniProtKB-KW"/>
</dbReference>
<comment type="catalytic activity">
    <reaction evidence="1 16">
        <text>(R)-pantothenate + ATP = (R)-4'-phosphopantothenate + ADP + H(+)</text>
        <dbReference type="Rhea" id="RHEA:16373"/>
        <dbReference type="ChEBI" id="CHEBI:10986"/>
        <dbReference type="ChEBI" id="CHEBI:15378"/>
        <dbReference type="ChEBI" id="CHEBI:29032"/>
        <dbReference type="ChEBI" id="CHEBI:30616"/>
        <dbReference type="ChEBI" id="CHEBI:456216"/>
        <dbReference type="EC" id="2.7.1.33"/>
    </reaction>
</comment>
<gene>
    <name evidence="16" type="primary">coaX</name>
    <name evidence="17" type="ORF">SMC7_02485</name>
</gene>
<dbReference type="GO" id="GO:0005524">
    <property type="term" value="F:ATP binding"/>
    <property type="evidence" value="ECO:0007669"/>
    <property type="project" value="UniProtKB-UniRule"/>
</dbReference>